<evidence type="ECO:0000256" key="2">
    <source>
        <dbReference type="ARBA" id="ARBA00023015"/>
    </source>
</evidence>
<keyword evidence="4" id="KW-0804">Transcription</keyword>
<dbReference type="AlphaFoldDB" id="A0A7J9MJH1"/>
<keyword evidence="8" id="KW-1185">Reference proteome</keyword>
<evidence type="ECO:0000256" key="4">
    <source>
        <dbReference type="ARBA" id="ARBA00023163"/>
    </source>
</evidence>
<dbReference type="Proteomes" id="UP000593576">
    <property type="component" value="Unassembled WGS sequence"/>
</dbReference>
<keyword evidence="3" id="KW-0238">DNA-binding</keyword>
<dbReference type="GO" id="GO:0003677">
    <property type="term" value="F:DNA binding"/>
    <property type="evidence" value="ECO:0007669"/>
    <property type="project" value="UniProtKB-KW"/>
</dbReference>
<dbReference type="EMBL" id="JABFAF010000011">
    <property type="protein sequence ID" value="MBA0871007.1"/>
    <property type="molecule type" value="Genomic_DNA"/>
</dbReference>
<feature type="non-terminal residue" evidence="7">
    <location>
        <position position="1"/>
    </location>
</feature>
<comment type="caution">
    <text evidence="7">The sequence shown here is derived from an EMBL/GenBank/DDBJ whole genome shotgun (WGS) entry which is preliminary data.</text>
</comment>
<dbReference type="SUPFAM" id="SSF55455">
    <property type="entry name" value="SRF-like"/>
    <property type="match status" value="1"/>
</dbReference>
<gene>
    <name evidence="7" type="ORF">Goshw_019966</name>
</gene>
<reference evidence="7 8" key="1">
    <citation type="journal article" date="2019" name="Genome Biol. Evol.">
        <title>Insights into the evolution of the New World diploid cottons (Gossypium, subgenus Houzingenia) based on genome sequencing.</title>
        <authorList>
            <person name="Grover C.E."/>
            <person name="Arick M.A. 2nd"/>
            <person name="Thrash A."/>
            <person name="Conover J.L."/>
            <person name="Sanders W.S."/>
            <person name="Peterson D.G."/>
            <person name="Frelichowski J.E."/>
            <person name="Scheffler J.A."/>
            <person name="Scheffler B.E."/>
            <person name="Wendel J.F."/>
        </authorList>
    </citation>
    <scope>NUCLEOTIDE SEQUENCE [LARGE SCALE GENOMIC DNA]</scope>
    <source>
        <strain evidence="7">1</strain>
        <tissue evidence="7">Leaf</tissue>
    </source>
</reference>
<protein>
    <recommendedName>
        <fullName evidence="6">MADS-box domain-containing protein</fullName>
    </recommendedName>
</protein>
<evidence type="ECO:0000256" key="3">
    <source>
        <dbReference type="ARBA" id="ARBA00023125"/>
    </source>
</evidence>
<evidence type="ECO:0000256" key="1">
    <source>
        <dbReference type="ARBA" id="ARBA00004123"/>
    </source>
</evidence>
<dbReference type="InterPro" id="IPR036879">
    <property type="entry name" value="TF_MADSbox_sf"/>
</dbReference>
<dbReference type="Gene3D" id="3.40.1810.10">
    <property type="entry name" value="Transcription factor, MADS-box"/>
    <property type="match status" value="1"/>
</dbReference>
<comment type="subcellular location">
    <subcellularLocation>
        <location evidence="1">Nucleus</location>
    </subcellularLocation>
</comment>
<keyword evidence="2" id="KW-0805">Transcription regulation</keyword>
<accession>A0A7J9MJH1</accession>
<dbReference type="InterPro" id="IPR002100">
    <property type="entry name" value="TF_MADSbox"/>
</dbReference>
<dbReference type="GO" id="GO:0046983">
    <property type="term" value="F:protein dimerization activity"/>
    <property type="evidence" value="ECO:0007669"/>
    <property type="project" value="InterPro"/>
</dbReference>
<dbReference type="GO" id="GO:0005634">
    <property type="term" value="C:nucleus"/>
    <property type="evidence" value="ECO:0007669"/>
    <property type="project" value="UniProtKB-SubCell"/>
</dbReference>
<evidence type="ECO:0000256" key="5">
    <source>
        <dbReference type="ARBA" id="ARBA00023242"/>
    </source>
</evidence>
<sequence length="47" mass="5455">MDLIQEKLHSKPSVRLLKHSFLTFFFKKISELSTLCAGEILFIIFSP</sequence>
<evidence type="ECO:0000313" key="7">
    <source>
        <dbReference type="EMBL" id="MBA0871007.1"/>
    </source>
</evidence>
<keyword evidence="5" id="KW-0539">Nucleus</keyword>
<proteinExistence type="predicted"/>
<dbReference type="Pfam" id="PF00319">
    <property type="entry name" value="SRF-TF"/>
    <property type="match status" value="1"/>
</dbReference>
<organism evidence="7 8">
    <name type="scientific">Gossypium schwendimanii</name>
    <name type="common">Cotton</name>
    <dbReference type="NCBI Taxonomy" id="34291"/>
    <lineage>
        <taxon>Eukaryota</taxon>
        <taxon>Viridiplantae</taxon>
        <taxon>Streptophyta</taxon>
        <taxon>Embryophyta</taxon>
        <taxon>Tracheophyta</taxon>
        <taxon>Spermatophyta</taxon>
        <taxon>Magnoliopsida</taxon>
        <taxon>eudicotyledons</taxon>
        <taxon>Gunneridae</taxon>
        <taxon>Pentapetalae</taxon>
        <taxon>rosids</taxon>
        <taxon>malvids</taxon>
        <taxon>Malvales</taxon>
        <taxon>Malvaceae</taxon>
        <taxon>Malvoideae</taxon>
        <taxon>Gossypium</taxon>
    </lineage>
</organism>
<evidence type="ECO:0000313" key="8">
    <source>
        <dbReference type="Proteomes" id="UP000593576"/>
    </source>
</evidence>
<evidence type="ECO:0000259" key="6">
    <source>
        <dbReference type="Pfam" id="PF00319"/>
    </source>
</evidence>
<name>A0A7J9MJH1_GOSSC</name>
<feature type="domain" description="MADS-box" evidence="6">
    <location>
        <begin position="26"/>
        <end position="47"/>
    </location>
</feature>